<gene>
    <name evidence="2" type="ORF">FFLO_06584</name>
</gene>
<name>A0A8K0NKF8_9TREE</name>
<dbReference type="Proteomes" id="UP000812966">
    <property type="component" value="Unassembled WGS sequence"/>
</dbReference>
<proteinExistence type="predicted"/>
<organism evidence="2 3">
    <name type="scientific">Filobasidium floriforme</name>
    <dbReference type="NCBI Taxonomy" id="5210"/>
    <lineage>
        <taxon>Eukaryota</taxon>
        <taxon>Fungi</taxon>
        <taxon>Dikarya</taxon>
        <taxon>Basidiomycota</taxon>
        <taxon>Agaricomycotina</taxon>
        <taxon>Tremellomycetes</taxon>
        <taxon>Filobasidiales</taxon>
        <taxon>Filobasidiaceae</taxon>
        <taxon>Filobasidium</taxon>
    </lineage>
</organism>
<feature type="coiled-coil region" evidence="1">
    <location>
        <begin position="119"/>
        <end position="146"/>
    </location>
</feature>
<dbReference type="EMBL" id="JABELV010000227">
    <property type="protein sequence ID" value="KAG7527813.1"/>
    <property type="molecule type" value="Genomic_DNA"/>
</dbReference>
<evidence type="ECO:0000256" key="1">
    <source>
        <dbReference type="SAM" id="Coils"/>
    </source>
</evidence>
<comment type="caution">
    <text evidence="2">The sequence shown here is derived from an EMBL/GenBank/DDBJ whole genome shotgun (WGS) entry which is preliminary data.</text>
</comment>
<reference evidence="2" key="1">
    <citation type="submission" date="2020-04" db="EMBL/GenBank/DDBJ databases">
        <title>Analysis of mating type loci in Filobasidium floriforme.</title>
        <authorList>
            <person name="Nowrousian M."/>
        </authorList>
    </citation>
    <scope>NUCLEOTIDE SEQUENCE</scope>
    <source>
        <strain evidence="2">CBS 6242</strain>
    </source>
</reference>
<dbReference type="AlphaFoldDB" id="A0A8K0NKF8"/>
<keyword evidence="1" id="KW-0175">Coiled coil</keyword>
<protein>
    <submittedName>
        <fullName evidence="2">Uncharacterized protein</fullName>
    </submittedName>
</protein>
<accession>A0A8K0NKF8</accession>
<evidence type="ECO:0000313" key="2">
    <source>
        <dbReference type="EMBL" id="KAG7527813.1"/>
    </source>
</evidence>
<sequence>MDADVLPLTVNFKDGSSAHFSINALAHKATTEVENMSAALELHLGALQMRVSGSPRGLQSSCSSFETVINKLRALVAEVRANQAEGLMTASVSRLDEATLSLQDVCEDLKQGQGLFDDIARAKIDLKKLLEEKSAQTEHVTKLERKIFELKKGVSDAELVKSERMQLLCLDKEFALRARYDNQQQCDRQEMKGVVASLEQRSVTAANENARLQHELQYYHALARNNKIGITDQTRTGQVGTPIR</sequence>
<evidence type="ECO:0000313" key="3">
    <source>
        <dbReference type="Proteomes" id="UP000812966"/>
    </source>
</evidence>
<keyword evidence="3" id="KW-1185">Reference proteome</keyword>